<feature type="binding site" evidence="7">
    <location>
        <position position="191"/>
    </location>
    <ligand>
        <name>NADP(+)</name>
        <dbReference type="ChEBI" id="CHEBI:58349"/>
    </ligand>
</feature>
<comment type="pathway">
    <text evidence="1 8">Lipid metabolism; fatty acid biosynthesis.</text>
</comment>
<organism evidence="10 11">
    <name type="scientific">Psychracetigena formicireducens</name>
    <dbReference type="NCBI Taxonomy" id="2986056"/>
    <lineage>
        <taxon>Bacteria</taxon>
        <taxon>Bacillati</taxon>
        <taxon>Candidatus Lithacetigenota</taxon>
        <taxon>Candidatus Psychracetigena</taxon>
    </lineage>
</organism>
<dbReference type="GO" id="GO:0051287">
    <property type="term" value="F:NAD binding"/>
    <property type="evidence" value="ECO:0007669"/>
    <property type="project" value="UniProtKB-UniRule"/>
</dbReference>
<evidence type="ECO:0000256" key="4">
    <source>
        <dbReference type="ARBA" id="ARBA00023002"/>
    </source>
</evidence>
<dbReference type="Gene3D" id="3.40.50.720">
    <property type="entry name" value="NAD(P)-binding Rossmann-like Domain"/>
    <property type="match status" value="1"/>
</dbReference>
<comment type="similarity">
    <text evidence="2 8">Belongs to the short-chain dehydrogenases/reductases (SDR) family.</text>
</comment>
<evidence type="ECO:0000259" key="9">
    <source>
        <dbReference type="SMART" id="SM00822"/>
    </source>
</evidence>
<dbReference type="InterPro" id="IPR020904">
    <property type="entry name" value="Sc_DH/Rdtase_CS"/>
</dbReference>
<dbReference type="PRINTS" id="PR00081">
    <property type="entry name" value="GDHRDH"/>
</dbReference>
<feature type="domain" description="Ketoreductase" evidence="9">
    <location>
        <begin position="4"/>
        <end position="189"/>
    </location>
</feature>
<reference evidence="10 11" key="1">
    <citation type="journal article" date="2021" name="bioRxiv">
        <title>Unique metabolic strategies in Hadean analogues reveal hints for primordial physiology.</title>
        <authorList>
            <person name="Nobu M.K."/>
            <person name="Nakai R."/>
            <person name="Tamazawa S."/>
            <person name="Mori H."/>
            <person name="Toyoda A."/>
            <person name="Ijiri A."/>
            <person name="Suzuki S."/>
            <person name="Kurokawa K."/>
            <person name="Kamagata Y."/>
            <person name="Tamaki H."/>
        </authorList>
    </citation>
    <scope>NUCLEOTIDE SEQUENCE [LARGE SCALE GENOMIC DNA]</scope>
    <source>
        <strain evidence="10">BS525</strain>
    </source>
</reference>
<keyword evidence="8" id="KW-0444">Lipid biosynthesis</keyword>
<dbReference type="EC" id="1.1.1.100" evidence="3 8"/>
<dbReference type="FunFam" id="3.40.50.720:FF:000173">
    <property type="entry name" value="3-oxoacyl-[acyl-carrier protein] reductase"/>
    <property type="match status" value="1"/>
</dbReference>
<accession>A0A9E2F4I6</accession>
<keyword evidence="4 8" id="KW-0560">Oxidoreductase</keyword>
<dbReference type="PROSITE" id="PS00061">
    <property type="entry name" value="ADH_SHORT"/>
    <property type="match status" value="1"/>
</dbReference>
<evidence type="ECO:0000256" key="1">
    <source>
        <dbReference type="ARBA" id="ARBA00005194"/>
    </source>
</evidence>
<feature type="binding site" evidence="7">
    <location>
        <begin position="158"/>
        <end position="162"/>
    </location>
    <ligand>
        <name>NADP(+)</name>
        <dbReference type="ChEBI" id="CHEBI:58349"/>
    </ligand>
</feature>
<dbReference type="PANTHER" id="PTHR42879">
    <property type="entry name" value="3-OXOACYL-(ACYL-CARRIER-PROTEIN) REDUCTASE"/>
    <property type="match status" value="1"/>
</dbReference>
<gene>
    <name evidence="10" type="primary">fabG_2</name>
    <name evidence="10" type="ORF">DDT42_00976</name>
</gene>
<dbReference type="AlphaFoldDB" id="A0A9E2F4I6"/>
<dbReference type="NCBIfam" id="TIGR01830">
    <property type="entry name" value="3oxo_ACP_reduc"/>
    <property type="match status" value="1"/>
</dbReference>
<dbReference type="EMBL" id="QLTW01000049">
    <property type="protein sequence ID" value="MBT9145106.1"/>
    <property type="molecule type" value="Genomic_DNA"/>
</dbReference>
<evidence type="ECO:0000256" key="8">
    <source>
        <dbReference type="RuleBase" id="RU366074"/>
    </source>
</evidence>
<dbReference type="Proteomes" id="UP000811545">
    <property type="component" value="Unassembled WGS sequence"/>
</dbReference>
<protein>
    <recommendedName>
        <fullName evidence="3 8">3-oxoacyl-[acyl-carrier-protein] reductase</fullName>
        <ecNumber evidence="3 8">1.1.1.100</ecNumber>
    </recommendedName>
</protein>
<dbReference type="CDD" id="cd05333">
    <property type="entry name" value="BKR_SDR_c"/>
    <property type="match status" value="1"/>
</dbReference>
<dbReference type="GO" id="GO:0006633">
    <property type="term" value="P:fatty acid biosynthetic process"/>
    <property type="evidence" value="ECO:0007669"/>
    <property type="project" value="UniProtKB-KW"/>
</dbReference>
<proteinExistence type="inferred from homology"/>
<dbReference type="InterPro" id="IPR057326">
    <property type="entry name" value="KR_dom"/>
</dbReference>
<name>A0A9E2F4I6_PSYF1</name>
<dbReference type="SUPFAM" id="SSF51735">
    <property type="entry name" value="NAD(P)-binding Rossmann-fold domains"/>
    <property type="match status" value="1"/>
</dbReference>
<dbReference type="Pfam" id="PF13561">
    <property type="entry name" value="adh_short_C2"/>
    <property type="match status" value="1"/>
</dbReference>
<dbReference type="GO" id="GO:0004316">
    <property type="term" value="F:3-oxoacyl-[acyl-carrier-protein] reductase (NADPH) activity"/>
    <property type="evidence" value="ECO:0007669"/>
    <property type="project" value="UniProtKB-UniRule"/>
</dbReference>
<evidence type="ECO:0000313" key="11">
    <source>
        <dbReference type="Proteomes" id="UP000811545"/>
    </source>
</evidence>
<keyword evidence="8" id="KW-0276">Fatty acid metabolism</keyword>
<feature type="binding site" evidence="7">
    <location>
        <position position="93"/>
    </location>
    <ligand>
        <name>NADP(+)</name>
        <dbReference type="ChEBI" id="CHEBI:58349"/>
    </ligand>
</feature>
<comment type="caution">
    <text evidence="10">The sequence shown here is derived from an EMBL/GenBank/DDBJ whole genome shotgun (WGS) entry which is preliminary data.</text>
</comment>
<keyword evidence="8" id="KW-0443">Lipid metabolism</keyword>
<dbReference type="PANTHER" id="PTHR42879:SF2">
    <property type="entry name" value="3-OXOACYL-[ACYL-CARRIER-PROTEIN] REDUCTASE FABG"/>
    <property type="match status" value="1"/>
</dbReference>
<comment type="catalytic activity">
    <reaction evidence="5 8">
        <text>a (3R)-hydroxyacyl-[ACP] + NADP(+) = a 3-oxoacyl-[ACP] + NADPH + H(+)</text>
        <dbReference type="Rhea" id="RHEA:17397"/>
        <dbReference type="Rhea" id="RHEA-COMP:9916"/>
        <dbReference type="Rhea" id="RHEA-COMP:9945"/>
        <dbReference type="ChEBI" id="CHEBI:15378"/>
        <dbReference type="ChEBI" id="CHEBI:57783"/>
        <dbReference type="ChEBI" id="CHEBI:58349"/>
        <dbReference type="ChEBI" id="CHEBI:78776"/>
        <dbReference type="ChEBI" id="CHEBI:78827"/>
        <dbReference type="EC" id="1.1.1.100"/>
    </reaction>
</comment>
<sequence length="250" mass="27475">MFPEVALVTGGTKGIGRAVTLQLLQEGVKVIALYRGDEKVRGELEREVEERLKTREMGKLLVLKCDISQAEEVKRVISQVKEAYPRIDVLVNNAGITRDGLFLRMKEEDFMAVLNTNFLGAYQITREVLPLMVKVRRGRIINLASVVGIVGNIGQTNYASSKAALIGFTRSLAREVAPFGITVNAIAPGYIETELTGKLPDNIKEEFLKRIPVKRFGKPAEVAGLIKFLTSEEADYITGQVIVIDGGLTA</sequence>
<evidence type="ECO:0000256" key="6">
    <source>
        <dbReference type="PIRSR" id="PIRSR611284-1"/>
    </source>
</evidence>
<keyword evidence="7 8" id="KW-0521">NADP</keyword>
<evidence type="ECO:0000313" key="10">
    <source>
        <dbReference type="EMBL" id="MBT9145106.1"/>
    </source>
</evidence>
<evidence type="ECO:0000256" key="3">
    <source>
        <dbReference type="ARBA" id="ARBA00012948"/>
    </source>
</evidence>
<evidence type="ECO:0000256" key="5">
    <source>
        <dbReference type="ARBA" id="ARBA00048508"/>
    </source>
</evidence>
<comment type="function">
    <text evidence="8">Catalyzes the NADPH-dependent reduction of beta-ketoacyl-ACP substrates to beta-hydroxyacyl-ACP products, the first reductive step in the elongation cycle of fatty acid biosynthesis.</text>
</comment>
<dbReference type="InterPro" id="IPR036291">
    <property type="entry name" value="NAD(P)-bd_dom_sf"/>
</dbReference>
<comment type="subunit">
    <text evidence="8">Homotetramer.</text>
</comment>
<dbReference type="InterPro" id="IPR011284">
    <property type="entry name" value="3oxo_ACP_reduc"/>
</dbReference>
<dbReference type="SMART" id="SM00822">
    <property type="entry name" value="PKS_KR"/>
    <property type="match status" value="1"/>
</dbReference>
<dbReference type="PRINTS" id="PR00080">
    <property type="entry name" value="SDRFAMILY"/>
</dbReference>
<evidence type="ECO:0000256" key="2">
    <source>
        <dbReference type="ARBA" id="ARBA00006484"/>
    </source>
</evidence>
<dbReference type="NCBIfam" id="NF009466">
    <property type="entry name" value="PRK12826.1-2"/>
    <property type="match status" value="1"/>
</dbReference>
<dbReference type="InterPro" id="IPR050259">
    <property type="entry name" value="SDR"/>
</dbReference>
<evidence type="ECO:0000256" key="7">
    <source>
        <dbReference type="PIRSR" id="PIRSR611284-2"/>
    </source>
</evidence>
<dbReference type="InterPro" id="IPR002347">
    <property type="entry name" value="SDR_fam"/>
</dbReference>
<keyword evidence="8" id="KW-0275">Fatty acid biosynthesis</keyword>
<feature type="active site" description="Proton acceptor" evidence="6">
    <location>
        <position position="158"/>
    </location>
</feature>